<evidence type="ECO:0000256" key="1">
    <source>
        <dbReference type="SAM" id="Phobius"/>
    </source>
</evidence>
<dbReference type="Proteomes" id="UP000265703">
    <property type="component" value="Unassembled WGS sequence"/>
</dbReference>
<keyword evidence="1" id="KW-0812">Transmembrane</keyword>
<organism evidence="2 3">
    <name type="scientific">Glomus cerebriforme</name>
    <dbReference type="NCBI Taxonomy" id="658196"/>
    <lineage>
        <taxon>Eukaryota</taxon>
        <taxon>Fungi</taxon>
        <taxon>Fungi incertae sedis</taxon>
        <taxon>Mucoromycota</taxon>
        <taxon>Glomeromycotina</taxon>
        <taxon>Glomeromycetes</taxon>
        <taxon>Glomerales</taxon>
        <taxon>Glomeraceae</taxon>
        <taxon>Glomus</taxon>
    </lineage>
</organism>
<evidence type="ECO:0000313" key="2">
    <source>
        <dbReference type="EMBL" id="RIA98140.1"/>
    </source>
</evidence>
<comment type="caution">
    <text evidence="2">The sequence shown here is derived from an EMBL/GenBank/DDBJ whole genome shotgun (WGS) entry which is preliminary data.</text>
</comment>
<feature type="transmembrane region" description="Helical" evidence="1">
    <location>
        <begin position="77"/>
        <end position="95"/>
    </location>
</feature>
<reference evidence="2 3" key="1">
    <citation type="submission" date="2018-06" db="EMBL/GenBank/DDBJ databases">
        <title>Comparative genomics reveals the genomic features of Rhizophagus irregularis, R. cerebriforme, R. diaphanum and Gigaspora rosea, and their symbiotic lifestyle signature.</title>
        <authorList>
            <person name="Morin E."/>
            <person name="San Clemente H."/>
            <person name="Chen E.C.H."/>
            <person name="De La Providencia I."/>
            <person name="Hainaut M."/>
            <person name="Kuo A."/>
            <person name="Kohler A."/>
            <person name="Murat C."/>
            <person name="Tang N."/>
            <person name="Roy S."/>
            <person name="Loubradou J."/>
            <person name="Henrissat B."/>
            <person name="Grigoriev I.V."/>
            <person name="Corradi N."/>
            <person name="Roux C."/>
            <person name="Martin F.M."/>
        </authorList>
    </citation>
    <scope>NUCLEOTIDE SEQUENCE [LARGE SCALE GENOMIC DNA]</scope>
    <source>
        <strain evidence="2 3">DAOM 227022</strain>
    </source>
</reference>
<gene>
    <name evidence="2" type="ORF">C1645_177262</name>
</gene>
<keyword evidence="3" id="KW-1185">Reference proteome</keyword>
<feature type="transmembrane region" description="Helical" evidence="1">
    <location>
        <begin position="33"/>
        <end position="56"/>
    </location>
</feature>
<keyword evidence="1" id="KW-1133">Transmembrane helix</keyword>
<sequence>MKGDAFLDLDFGLGDTFLDLDFDLDHESKLGGFAFWDFLFLCLWNIINIPFCHFFFRKAFLDLDFSLDYKGKLRGDVCFFFVFGMSLTFLLHFFFR</sequence>
<dbReference type="AlphaFoldDB" id="A0A397TIS9"/>
<dbReference type="EMBL" id="QKYT01000020">
    <property type="protein sequence ID" value="RIA98140.1"/>
    <property type="molecule type" value="Genomic_DNA"/>
</dbReference>
<proteinExistence type="predicted"/>
<accession>A0A397TIS9</accession>
<protein>
    <recommendedName>
        <fullName evidence="4">Transmembrane protein</fullName>
    </recommendedName>
</protein>
<keyword evidence="1" id="KW-0472">Membrane</keyword>
<evidence type="ECO:0000313" key="3">
    <source>
        <dbReference type="Proteomes" id="UP000265703"/>
    </source>
</evidence>
<evidence type="ECO:0008006" key="4">
    <source>
        <dbReference type="Google" id="ProtNLM"/>
    </source>
</evidence>
<name>A0A397TIS9_9GLOM</name>